<comment type="caution">
    <text evidence="1">The sequence shown here is derived from an EMBL/GenBank/DDBJ whole genome shotgun (WGS) entry which is preliminary data.</text>
</comment>
<dbReference type="Proteomes" id="UP000692954">
    <property type="component" value="Unassembled WGS sequence"/>
</dbReference>
<reference evidence="1" key="1">
    <citation type="submission" date="2021-01" db="EMBL/GenBank/DDBJ databases">
        <authorList>
            <consortium name="Genoscope - CEA"/>
            <person name="William W."/>
        </authorList>
    </citation>
    <scope>NUCLEOTIDE SEQUENCE</scope>
</reference>
<sequence>MKQKLYKWFTLDDIQQGHITIYLQLYQQQPKEFGEWQQITGIDLLTKNKKQIELSYHQPIVNNSIYSIMGVAYYDEKDNCFKITIEHLNELYDFNSELHQYTYEQIQKLTKQQ</sequence>
<dbReference type="EMBL" id="CAJJDN010000067">
    <property type="protein sequence ID" value="CAD8097044.1"/>
    <property type="molecule type" value="Genomic_DNA"/>
</dbReference>
<protein>
    <submittedName>
        <fullName evidence="1">Uncharacterized protein</fullName>
    </submittedName>
</protein>
<dbReference type="OrthoDB" id="288060at2759"/>
<accession>A0A8S1P2S2</accession>
<evidence type="ECO:0000313" key="2">
    <source>
        <dbReference type="Proteomes" id="UP000692954"/>
    </source>
</evidence>
<keyword evidence="2" id="KW-1185">Reference proteome</keyword>
<gene>
    <name evidence="1" type="ORF">PSON_ATCC_30995.1.T0670209</name>
</gene>
<organism evidence="1 2">
    <name type="scientific">Paramecium sonneborni</name>
    <dbReference type="NCBI Taxonomy" id="65129"/>
    <lineage>
        <taxon>Eukaryota</taxon>
        <taxon>Sar</taxon>
        <taxon>Alveolata</taxon>
        <taxon>Ciliophora</taxon>
        <taxon>Intramacronucleata</taxon>
        <taxon>Oligohymenophorea</taxon>
        <taxon>Peniculida</taxon>
        <taxon>Parameciidae</taxon>
        <taxon>Paramecium</taxon>
    </lineage>
</organism>
<name>A0A8S1P2S2_9CILI</name>
<dbReference type="AlphaFoldDB" id="A0A8S1P2S2"/>
<proteinExistence type="predicted"/>
<evidence type="ECO:0000313" key="1">
    <source>
        <dbReference type="EMBL" id="CAD8097044.1"/>
    </source>
</evidence>